<keyword evidence="5" id="KW-1133">Transmembrane helix</keyword>
<keyword evidence="5" id="KW-0812">Transmembrane</keyword>
<sequence length="329" mass="36578">MAVIAGAAVWEHFYAPPGEVLPRGIVIFFFASNTIMICAIVYFLLESFLKKQEELRAELRESLNNLRTTQSQLIQAEKMASLGQLTAGIAHEIQNPLNFVNNFSELNMELTEELKEELKKEHADPELLGELVTDLIENQKKIVHHGGRAASIIKGMLEHSRTGSGQLELTGINQLAEEFLHLAYHGQRAKDSTFYVRLHQDFTFGLPEIKVIPQDLGRVILNLLNNGFYATRKKVLHNIPGYEPTVTISTRQVSQYIHIIITDNGTGIPDDVKSNIFQPFFTTKPTGEGTGLGLSLSYDIITGAHGGTIEVESTLGEGSKFVIVLPVRR</sequence>
<gene>
    <name evidence="7" type="ORF">FEN17_09100</name>
</gene>
<evidence type="ECO:0000256" key="1">
    <source>
        <dbReference type="ARBA" id="ARBA00000085"/>
    </source>
</evidence>
<feature type="coiled-coil region" evidence="4">
    <location>
        <begin position="45"/>
        <end position="121"/>
    </location>
</feature>
<evidence type="ECO:0000259" key="6">
    <source>
        <dbReference type="PROSITE" id="PS50109"/>
    </source>
</evidence>
<dbReference type="InterPro" id="IPR036097">
    <property type="entry name" value="HisK_dim/P_sf"/>
</dbReference>
<proteinExistence type="predicted"/>
<keyword evidence="5" id="KW-0472">Membrane</keyword>
<dbReference type="InterPro" id="IPR005467">
    <property type="entry name" value="His_kinase_dom"/>
</dbReference>
<dbReference type="Pfam" id="PF00512">
    <property type="entry name" value="HisKA"/>
    <property type="match status" value="1"/>
</dbReference>
<dbReference type="InterPro" id="IPR004358">
    <property type="entry name" value="Sig_transdc_His_kin-like_C"/>
</dbReference>
<dbReference type="InterPro" id="IPR003594">
    <property type="entry name" value="HATPase_dom"/>
</dbReference>
<evidence type="ECO:0000256" key="5">
    <source>
        <dbReference type="SAM" id="Phobius"/>
    </source>
</evidence>
<reference evidence="7 8" key="1">
    <citation type="submission" date="2019-05" db="EMBL/GenBank/DDBJ databases">
        <authorList>
            <person name="Qu J.-H."/>
        </authorList>
    </citation>
    <scope>NUCLEOTIDE SEQUENCE [LARGE SCALE GENOMIC DNA]</scope>
    <source>
        <strain evidence="7 8">T17</strain>
    </source>
</reference>
<organism evidence="7 8">
    <name type="scientific">Dyadobacter luticola</name>
    <dbReference type="NCBI Taxonomy" id="1979387"/>
    <lineage>
        <taxon>Bacteria</taxon>
        <taxon>Pseudomonadati</taxon>
        <taxon>Bacteroidota</taxon>
        <taxon>Cytophagia</taxon>
        <taxon>Cytophagales</taxon>
        <taxon>Spirosomataceae</taxon>
        <taxon>Dyadobacter</taxon>
    </lineage>
</organism>
<dbReference type="PANTHER" id="PTHR43065">
    <property type="entry name" value="SENSOR HISTIDINE KINASE"/>
    <property type="match status" value="1"/>
</dbReference>
<dbReference type="OrthoDB" id="9806995at2"/>
<dbReference type="SUPFAM" id="SSF55874">
    <property type="entry name" value="ATPase domain of HSP90 chaperone/DNA topoisomerase II/histidine kinase"/>
    <property type="match status" value="1"/>
</dbReference>
<feature type="domain" description="Histidine kinase" evidence="6">
    <location>
        <begin position="88"/>
        <end position="329"/>
    </location>
</feature>
<evidence type="ECO:0000313" key="7">
    <source>
        <dbReference type="EMBL" id="TLV04112.1"/>
    </source>
</evidence>
<dbReference type="Gene3D" id="1.10.287.130">
    <property type="match status" value="1"/>
</dbReference>
<evidence type="ECO:0000256" key="3">
    <source>
        <dbReference type="ARBA" id="ARBA00022553"/>
    </source>
</evidence>
<feature type="transmembrane region" description="Helical" evidence="5">
    <location>
        <begin position="25"/>
        <end position="45"/>
    </location>
</feature>
<evidence type="ECO:0000313" key="8">
    <source>
        <dbReference type="Proteomes" id="UP000306402"/>
    </source>
</evidence>
<dbReference type="EC" id="2.7.13.3" evidence="2"/>
<dbReference type="Pfam" id="PF02518">
    <property type="entry name" value="HATPase_c"/>
    <property type="match status" value="1"/>
</dbReference>
<evidence type="ECO:0000256" key="4">
    <source>
        <dbReference type="SAM" id="Coils"/>
    </source>
</evidence>
<evidence type="ECO:0000256" key="2">
    <source>
        <dbReference type="ARBA" id="ARBA00012438"/>
    </source>
</evidence>
<dbReference type="PANTHER" id="PTHR43065:SF42">
    <property type="entry name" value="TWO-COMPONENT SENSOR PPRA"/>
    <property type="match status" value="1"/>
</dbReference>
<dbReference type="GO" id="GO:0000155">
    <property type="term" value="F:phosphorelay sensor kinase activity"/>
    <property type="evidence" value="ECO:0007669"/>
    <property type="project" value="InterPro"/>
</dbReference>
<dbReference type="Gene3D" id="3.30.565.10">
    <property type="entry name" value="Histidine kinase-like ATPase, C-terminal domain"/>
    <property type="match status" value="1"/>
</dbReference>
<dbReference type="CDD" id="cd00082">
    <property type="entry name" value="HisKA"/>
    <property type="match status" value="1"/>
</dbReference>
<accession>A0A5R9L6A3</accession>
<dbReference type="Proteomes" id="UP000306402">
    <property type="component" value="Unassembled WGS sequence"/>
</dbReference>
<comment type="caution">
    <text evidence="7">The sequence shown here is derived from an EMBL/GenBank/DDBJ whole genome shotgun (WGS) entry which is preliminary data.</text>
</comment>
<dbReference type="PROSITE" id="PS50109">
    <property type="entry name" value="HIS_KIN"/>
    <property type="match status" value="1"/>
</dbReference>
<dbReference type="SMART" id="SM00387">
    <property type="entry name" value="HATPase_c"/>
    <property type="match status" value="1"/>
</dbReference>
<dbReference type="AlphaFoldDB" id="A0A5R9L6A3"/>
<keyword evidence="4" id="KW-0175">Coiled coil</keyword>
<dbReference type="InterPro" id="IPR003661">
    <property type="entry name" value="HisK_dim/P_dom"/>
</dbReference>
<protein>
    <recommendedName>
        <fullName evidence="2">histidine kinase</fullName>
        <ecNumber evidence="2">2.7.13.3</ecNumber>
    </recommendedName>
</protein>
<dbReference type="EMBL" id="VCEJ01000002">
    <property type="protein sequence ID" value="TLV04112.1"/>
    <property type="molecule type" value="Genomic_DNA"/>
</dbReference>
<name>A0A5R9L6A3_9BACT</name>
<keyword evidence="3" id="KW-0597">Phosphoprotein</keyword>
<keyword evidence="8" id="KW-1185">Reference proteome</keyword>
<dbReference type="PRINTS" id="PR00344">
    <property type="entry name" value="BCTRLSENSOR"/>
</dbReference>
<dbReference type="InterPro" id="IPR036890">
    <property type="entry name" value="HATPase_C_sf"/>
</dbReference>
<dbReference type="SUPFAM" id="SSF47384">
    <property type="entry name" value="Homodimeric domain of signal transducing histidine kinase"/>
    <property type="match status" value="1"/>
</dbReference>
<comment type="catalytic activity">
    <reaction evidence="1">
        <text>ATP + protein L-histidine = ADP + protein N-phospho-L-histidine.</text>
        <dbReference type="EC" id="2.7.13.3"/>
    </reaction>
</comment>